<dbReference type="RefSeq" id="WP_069399372.1">
    <property type="nucleotide sequence ID" value="NZ_MIHC01000007.1"/>
</dbReference>
<dbReference type="GO" id="GO:0005737">
    <property type="term" value="C:cytoplasm"/>
    <property type="evidence" value="ECO:0007669"/>
    <property type="project" value="TreeGrafter"/>
</dbReference>
<dbReference type="GO" id="GO:0046872">
    <property type="term" value="F:metal ion binding"/>
    <property type="evidence" value="ECO:0007669"/>
    <property type="project" value="UniProtKB-KW"/>
</dbReference>
<dbReference type="NCBIfam" id="TIGR03366">
    <property type="entry name" value="HpnZ_proposed"/>
    <property type="match status" value="1"/>
</dbReference>
<keyword evidence="6" id="KW-0560">Oxidoreductase</keyword>
<evidence type="ECO:0000259" key="8">
    <source>
        <dbReference type="Pfam" id="PF00107"/>
    </source>
</evidence>
<gene>
    <name evidence="10" type="ORF">BHQ21_05935</name>
</gene>
<accession>A0A1E3T2V7</accession>
<evidence type="ECO:0000256" key="6">
    <source>
        <dbReference type="ARBA" id="ARBA00023002"/>
    </source>
</evidence>
<dbReference type="PANTHER" id="PTHR42940:SF3">
    <property type="entry name" value="ALCOHOL DEHYDROGENASE 1-RELATED"/>
    <property type="match status" value="1"/>
</dbReference>
<sequence>MTAVSGAVQARYARWDGVGEPITVVSTSAATDPGPGRVLVAIDLATVCGSDLHTVHGRRNSPHPGILGHEQVGHVVAIGSGPRPHYPNGVDVAVGDRVVWSITASCGQCRNCAWDLEQKCLHLKKYGHEALDSSWPLNGGFASHCVLLPGTTIVAVPDSVPDPVAAPASCATATVTAVLDAAELDRHRDPARVLITGAGMLGVTAAAMADALGAWVAVCDPDPARQETATRFGADLVVGNHTEVPLVDVALELSGHPAAVQACITHLDVGGRAVLAGSVATGPPITIDPERVVRNLTTITGVHNYRPGHLRAAVDFLAAHHDRYPFAELVATATDLDHPDDVLRNAGQRRSLRQSSGAVRDRD</sequence>
<dbReference type="SUPFAM" id="SSF50129">
    <property type="entry name" value="GroES-like"/>
    <property type="match status" value="1"/>
</dbReference>
<comment type="caution">
    <text evidence="10">The sequence shown here is derived from an EMBL/GenBank/DDBJ whole genome shotgun (WGS) entry which is preliminary data.</text>
</comment>
<keyword evidence="5" id="KW-0862">Zinc</keyword>
<dbReference type="InterPro" id="IPR013149">
    <property type="entry name" value="ADH-like_C"/>
</dbReference>
<evidence type="ECO:0000256" key="2">
    <source>
        <dbReference type="ARBA" id="ARBA00008072"/>
    </source>
</evidence>
<dbReference type="STRING" id="243061.AWC25_23515"/>
<dbReference type="Gene3D" id="3.90.180.10">
    <property type="entry name" value="Medium-chain alcohol dehydrogenases, catalytic domain"/>
    <property type="match status" value="1"/>
</dbReference>
<evidence type="ECO:0000259" key="9">
    <source>
        <dbReference type="Pfam" id="PF08240"/>
    </source>
</evidence>
<evidence type="ECO:0000256" key="3">
    <source>
        <dbReference type="ARBA" id="ARBA00013190"/>
    </source>
</evidence>
<feature type="domain" description="Alcohol dehydrogenase-like N-terminal" evidence="9">
    <location>
        <begin position="34"/>
        <end position="158"/>
    </location>
</feature>
<dbReference type="Gene3D" id="3.40.50.720">
    <property type="entry name" value="NAD(P)-binding Rossmann-like Domain"/>
    <property type="match status" value="1"/>
</dbReference>
<dbReference type="EMBL" id="MIHC01000007">
    <property type="protein sequence ID" value="ODR08710.1"/>
    <property type="molecule type" value="Genomic_DNA"/>
</dbReference>
<comment type="similarity">
    <text evidence="2">Belongs to the zinc-containing alcohol dehydrogenase family.</text>
</comment>
<evidence type="ECO:0000256" key="5">
    <source>
        <dbReference type="ARBA" id="ARBA00022833"/>
    </source>
</evidence>
<dbReference type="SUPFAM" id="SSF51735">
    <property type="entry name" value="NAD(P)-binding Rossmann-fold domains"/>
    <property type="match status" value="1"/>
</dbReference>
<dbReference type="Proteomes" id="UP000094224">
    <property type="component" value="Unassembled WGS sequence"/>
</dbReference>
<dbReference type="PANTHER" id="PTHR42940">
    <property type="entry name" value="ALCOHOL DEHYDROGENASE 1-RELATED"/>
    <property type="match status" value="1"/>
</dbReference>
<protein>
    <recommendedName>
        <fullName evidence="3">alcohol dehydrogenase</fullName>
        <ecNumber evidence="3">1.1.1.1</ecNumber>
    </recommendedName>
</protein>
<keyword evidence="7" id="KW-0520">NAD</keyword>
<dbReference type="EC" id="1.1.1.1" evidence="3"/>
<dbReference type="InterPro" id="IPR036291">
    <property type="entry name" value="NAD(P)-bd_dom_sf"/>
</dbReference>
<dbReference type="CDD" id="cd08231">
    <property type="entry name" value="MDR_TM0436_like"/>
    <property type="match status" value="1"/>
</dbReference>
<keyword evidence="11" id="KW-1185">Reference proteome</keyword>
<proteinExistence type="inferred from homology"/>
<dbReference type="Pfam" id="PF08240">
    <property type="entry name" value="ADH_N"/>
    <property type="match status" value="1"/>
</dbReference>
<dbReference type="GO" id="GO:0004022">
    <property type="term" value="F:alcohol dehydrogenase (NAD+) activity"/>
    <property type="evidence" value="ECO:0007669"/>
    <property type="project" value="UniProtKB-EC"/>
</dbReference>
<name>A0A1E3T2V7_9MYCO</name>
<evidence type="ECO:0000256" key="4">
    <source>
        <dbReference type="ARBA" id="ARBA00022723"/>
    </source>
</evidence>
<organism evidence="10 11">
    <name type="scientific">Mycobacterium sherrisii</name>
    <dbReference type="NCBI Taxonomy" id="243061"/>
    <lineage>
        <taxon>Bacteria</taxon>
        <taxon>Bacillati</taxon>
        <taxon>Actinomycetota</taxon>
        <taxon>Actinomycetes</taxon>
        <taxon>Mycobacteriales</taxon>
        <taxon>Mycobacteriaceae</taxon>
        <taxon>Mycobacterium</taxon>
        <taxon>Mycobacterium simiae complex</taxon>
    </lineage>
</organism>
<evidence type="ECO:0000256" key="7">
    <source>
        <dbReference type="ARBA" id="ARBA00023027"/>
    </source>
</evidence>
<reference evidence="11" key="1">
    <citation type="submission" date="2016-09" db="EMBL/GenBank/DDBJ databases">
        <authorList>
            <person name="Greninger A.L."/>
            <person name="Jerome K.R."/>
            <person name="Mcnair B."/>
            <person name="Wallis C."/>
            <person name="Fang F."/>
        </authorList>
    </citation>
    <scope>NUCLEOTIDE SEQUENCE [LARGE SCALE GENOMIC DNA]</scope>
    <source>
        <strain evidence="11">BC1_M4</strain>
    </source>
</reference>
<evidence type="ECO:0000313" key="10">
    <source>
        <dbReference type="EMBL" id="ODR08710.1"/>
    </source>
</evidence>
<dbReference type="InterPro" id="IPR013154">
    <property type="entry name" value="ADH-like_N"/>
</dbReference>
<dbReference type="InterPro" id="IPR011032">
    <property type="entry name" value="GroES-like_sf"/>
</dbReference>
<dbReference type="Pfam" id="PF00107">
    <property type="entry name" value="ADH_zinc_N"/>
    <property type="match status" value="1"/>
</dbReference>
<comment type="cofactor">
    <cofactor evidence="1">
        <name>Zn(2+)</name>
        <dbReference type="ChEBI" id="CHEBI:29105"/>
    </cofactor>
</comment>
<feature type="domain" description="Alcohol dehydrogenase-like C-terminal" evidence="8">
    <location>
        <begin position="201"/>
        <end position="318"/>
    </location>
</feature>
<evidence type="ECO:0000256" key="1">
    <source>
        <dbReference type="ARBA" id="ARBA00001947"/>
    </source>
</evidence>
<evidence type="ECO:0000313" key="11">
    <source>
        <dbReference type="Proteomes" id="UP000094224"/>
    </source>
</evidence>
<keyword evidence="4" id="KW-0479">Metal-binding</keyword>
<dbReference type="AlphaFoldDB" id="A0A1E3T2V7"/>
<dbReference type="InterPro" id="IPR017743">
    <property type="entry name" value="ADH_phosphonate_catab-assoc"/>
</dbReference>